<feature type="compositionally biased region" description="Basic and acidic residues" evidence="1">
    <location>
        <begin position="1"/>
        <end position="16"/>
    </location>
</feature>
<dbReference type="PANTHER" id="PTHR33096:SF1">
    <property type="entry name" value="CXC1-LIKE CYSTEINE CLUSTER ASSOCIATED WITH KDZ TRANSPOSASES DOMAIN-CONTAINING PROTEIN"/>
    <property type="match status" value="1"/>
</dbReference>
<name>A0AAD7I8R7_9AGAR</name>
<evidence type="ECO:0000313" key="3">
    <source>
        <dbReference type="Proteomes" id="UP001215280"/>
    </source>
</evidence>
<reference evidence="2" key="1">
    <citation type="submission" date="2023-03" db="EMBL/GenBank/DDBJ databases">
        <title>Massive genome expansion in bonnet fungi (Mycena s.s.) driven by repeated elements and novel gene families across ecological guilds.</title>
        <authorList>
            <consortium name="Lawrence Berkeley National Laboratory"/>
            <person name="Harder C.B."/>
            <person name="Miyauchi S."/>
            <person name="Viragh M."/>
            <person name="Kuo A."/>
            <person name="Thoen E."/>
            <person name="Andreopoulos B."/>
            <person name="Lu D."/>
            <person name="Skrede I."/>
            <person name="Drula E."/>
            <person name="Henrissat B."/>
            <person name="Morin E."/>
            <person name="Kohler A."/>
            <person name="Barry K."/>
            <person name="LaButti K."/>
            <person name="Morin E."/>
            <person name="Salamov A."/>
            <person name="Lipzen A."/>
            <person name="Mereny Z."/>
            <person name="Hegedus B."/>
            <person name="Baldrian P."/>
            <person name="Stursova M."/>
            <person name="Weitz H."/>
            <person name="Taylor A."/>
            <person name="Grigoriev I.V."/>
            <person name="Nagy L.G."/>
            <person name="Martin F."/>
            <person name="Kauserud H."/>
        </authorList>
    </citation>
    <scope>NUCLEOTIDE SEQUENCE</scope>
    <source>
        <strain evidence="2">CBHHK188m</strain>
    </source>
</reference>
<dbReference type="PANTHER" id="PTHR33096">
    <property type="entry name" value="CXC2 DOMAIN-CONTAINING PROTEIN"/>
    <property type="match status" value="1"/>
</dbReference>
<feature type="compositionally biased region" description="Acidic residues" evidence="1">
    <location>
        <begin position="883"/>
        <end position="892"/>
    </location>
</feature>
<dbReference type="Pfam" id="PF18758">
    <property type="entry name" value="KDZ"/>
    <property type="match status" value="1"/>
</dbReference>
<protein>
    <recommendedName>
        <fullName evidence="4">CxC1-like cysteine cluster associated with KDZ transposases domain-containing protein</fullName>
    </recommendedName>
</protein>
<gene>
    <name evidence="2" type="ORF">DFH07DRAFT_870599</name>
</gene>
<comment type="caution">
    <text evidence="2">The sequence shown here is derived from an EMBL/GenBank/DDBJ whole genome shotgun (WGS) entry which is preliminary data.</text>
</comment>
<feature type="region of interest" description="Disordered" evidence="1">
    <location>
        <begin position="865"/>
        <end position="892"/>
    </location>
</feature>
<dbReference type="Proteomes" id="UP001215280">
    <property type="component" value="Unassembled WGS sequence"/>
</dbReference>
<dbReference type="AlphaFoldDB" id="A0AAD7I8R7"/>
<feature type="region of interest" description="Disordered" evidence="1">
    <location>
        <begin position="1"/>
        <end position="31"/>
    </location>
</feature>
<organism evidence="2 3">
    <name type="scientific">Mycena maculata</name>
    <dbReference type="NCBI Taxonomy" id="230809"/>
    <lineage>
        <taxon>Eukaryota</taxon>
        <taxon>Fungi</taxon>
        <taxon>Dikarya</taxon>
        <taxon>Basidiomycota</taxon>
        <taxon>Agaricomycotina</taxon>
        <taxon>Agaricomycetes</taxon>
        <taxon>Agaricomycetidae</taxon>
        <taxon>Agaricales</taxon>
        <taxon>Marasmiineae</taxon>
        <taxon>Mycenaceae</taxon>
        <taxon>Mycena</taxon>
    </lineage>
</organism>
<sequence>MTREQRAVQDRLRDMVDSDEDYGGGGGGVYEEDVLHGRAPADLSHAGDDFTREDLARSNEALYEQLLESHRTSFGRRYDPRTRRNRTQQRVDAFSKQVESMADAYVAWSAATAEGGLGSRFLIGFDQALISFLAAYRDNLSLIAGNRYVSSGCVRQGWMPVAPWFPTAVITLRALEVYRVTNLRCPRLGIQPFVRALCDLHGVAPRPWLASQFSVAFDVYLAIRAVIDKRVQVALGRDTPNWRLKNACPACLYKLEGEPRLYIPFMYTMDGNNSLSRYEIREKEEVHEDGTTSAGALKELHDDRIAPGDYYLPREEVNKWAKEGPDDLLKGFVPGVENDEEEDGCTERWQNMKEDVTAHAWGMYDETGIFPSLCRHGFVLVVVDMVKSGELTKYSFAVTAHLLRVLGEVSSGYDIGCKFGKMVHLHPLLSQLTLNNNFKSLVGAFHGHGHGRRCQLKNLTTYVKGVGLESLEGCEAYFSKSNGLAANTRHASRFHRQQAITAYMKHTDAFDTYQSLSLVMCSKYRRALEIKATYGALREAMRDLGVESRGVFETWLESEKAYLRTLSKEPLEETMEMEYYQKLVNLRDAQERVTAVCGVAIPFIPAEADDNYVEAAKATRQLETQRRHALELHAKALAVVHDLEVCMDVATRWIPGEDKWDAAAARVEKRHYQRALDHLEGLVVSRMFELAKCHMSGTGYRLRKHIAKALQARSKAIKTAIAKYNQVAEAMEPPRPTLDWEQVVECAFLADFDLLRDAREDIRQEPWALPAGCAAMDQHFKLLRADEEIERLNVEIHRFVTYMHNEDDFLTRQEDRLREDGDEGMAHQVRLVRMERGRFTSLHMSRFAKLSKTGGFTGDLVPGVSVSRERHRAPASEAGYEQDKDEASDDDEEVARLTAGFVNIVRVSSDVSAEAEDT</sequence>
<dbReference type="EMBL" id="JARJLG010000142">
    <property type="protein sequence ID" value="KAJ7737606.1"/>
    <property type="molecule type" value="Genomic_DNA"/>
</dbReference>
<evidence type="ECO:0000256" key="1">
    <source>
        <dbReference type="SAM" id="MobiDB-lite"/>
    </source>
</evidence>
<dbReference type="InterPro" id="IPR040521">
    <property type="entry name" value="KDZ"/>
</dbReference>
<accession>A0AAD7I8R7</accession>
<evidence type="ECO:0008006" key="4">
    <source>
        <dbReference type="Google" id="ProtNLM"/>
    </source>
</evidence>
<proteinExistence type="predicted"/>
<keyword evidence="3" id="KW-1185">Reference proteome</keyword>
<evidence type="ECO:0000313" key="2">
    <source>
        <dbReference type="EMBL" id="KAJ7737606.1"/>
    </source>
</evidence>